<reference evidence="1 2" key="1">
    <citation type="submission" date="2020-07" db="EMBL/GenBank/DDBJ databases">
        <title>Description of Kordia aestuariivivens sp. nov., isolated from a tidal flat.</title>
        <authorList>
            <person name="Park S."/>
            <person name="Yoon J.-H."/>
        </authorList>
    </citation>
    <scope>NUCLEOTIDE SEQUENCE [LARGE SCALE GENOMIC DNA]</scope>
    <source>
        <strain evidence="1 2">YSTF-M3</strain>
    </source>
</reference>
<proteinExistence type="predicted"/>
<comment type="caution">
    <text evidence="1">The sequence shown here is derived from an EMBL/GenBank/DDBJ whole genome shotgun (WGS) entry which is preliminary data.</text>
</comment>
<protein>
    <submittedName>
        <fullName evidence="1">Uncharacterized protein</fullName>
    </submittedName>
</protein>
<name>A0ABR7Q8U0_9FLAO</name>
<sequence length="47" mass="5362">MKKANFKSLELNKRAISNLKFEELKGGKKILPTLIVQSCIEACDTYF</sequence>
<evidence type="ECO:0000313" key="1">
    <source>
        <dbReference type="EMBL" id="MBC8754776.1"/>
    </source>
</evidence>
<keyword evidence="2" id="KW-1185">Reference proteome</keyword>
<dbReference type="RefSeq" id="WP_187561824.1">
    <property type="nucleotide sequence ID" value="NZ_JACGWS010000004.1"/>
</dbReference>
<gene>
    <name evidence="1" type="ORF">H2O64_08845</name>
</gene>
<dbReference type="Proteomes" id="UP000619238">
    <property type="component" value="Unassembled WGS sequence"/>
</dbReference>
<organism evidence="1 2">
    <name type="scientific">Kordia aestuariivivens</name>
    <dbReference type="NCBI Taxonomy" id="2759037"/>
    <lineage>
        <taxon>Bacteria</taxon>
        <taxon>Pseudomonadati</taxon>
        <taxon>Bacteroidota</taxon>
        <taxon>Flavobacteriia</taxon>
        <taxon>Flavobacteriales</taxon>
        <taxon>Flavobacteriaceae</taxon>
        <taxon>Kordia</taxon>
    </lineage>
</organism>
<dbReference type="EMBL" id="JACGWS010000004">
    <property type="protein sequence ID" value="MBC8754776.1"/>
    <property type="molecule type" value="Genomic_DNA"/>
</dbReference>
<accession>A0ABR7Q8U0</accession>
<evidence type="ECO:0000313" key="2">
    <source>
        <dbReference type="Proteomes" id="UP000619238"/>
    </source>
</evidence>